<dbReference type="Gene3D" id="3.40.33.10">
    <property type="entry name" value="CAP"/>
    <property type="match status" value="1"/>
</dbReference>
<reference evidence="4" key="2">
    <citation type="submission" date="2015-08" db="UniProtKB">
        <authorList>
            <consortium name="WormBaseParasite"/>
        </authorList>
    </citation>
    <scope>IDENTIFICATION</scope>
</reference>
<reference evidence="3" key="1">
    <citation type="submission" date="2014-07" db="EMBL/GenBank/DDBJ databases">
        <authorList>
            <person name="Martin A.A"/>
            <person name="De Silva N."/>
        </authorList>
    </citation>
    <scope>NUCLEOTIDE SEQUENCE</scope>
</reference>
<protein>
    <submittedName>
        <fullName evidence="4">SCP domain-containing protein</fullName>
    </submittedName>
</protein>
<dbReference type="InterPro" id="IPR055805">
    <property type="entry name" value="DUF7381"/>
</dbReference>
<dbReference type="SUPFAM" id="SSF55797">
    <property type="entry name" value="PR-1-like"/>
    <property type="match status" value="1"/>
</dbReference>
<dbReference type="AlphaFoldDB" id="A0A0K0FIW8"/>
<accession>A0A0K0FIW8</accession>
<evidence type="ECO:0000313" key="4">
    <source>
        <dbReference type="WBParaSite" id="SVE_0884000.1"/>
    </source>
</evidence>
<feature type="domain" description="DUF7381" evidence="2">
    <location>
        <begin position="2"/>
        <end position="89"/>
    </location>
</feature>
<proteinExistence type="predicted"/>
<organism evidence="3 4">
    <name type="scientific">Strongyloides venezuelensis</name>
    <name type="common">Threadworm</name>
    <dbReference type="NCBI Taxonomy" id="75913"/>
    <lineage>
        <taxon>Eukaryota</taxon>
        <taxon>Metazoa</taxon>
        <taxon>Ecdysozoa</taxon>
        <taxon>Nematoda</taxon>
        <taxon>Chromadorea</taxon>
        <taxon>Rhabditida</taxon>
        <taxon>Tylenchina</taxon>
        <taxon>Panagrolaimomorpha</taxon>
        <taxon>Strongyloidoidea</taxon>
        <taxon>Strongyloididae</taxon>
        <taxon>Strongyloides</taxon>
    </lineage>
</organism>
<dbReference type="Proteomes" id="UP000035680">
    <property type="component" value="Unassembled WGS sequence"/>
</dbReference>
<keyword evidence="3" id="KW-1185">Reference proteome</keyword>
<dbReference type="Pfam" id="PF00188">
    <property type="entry name" value="CAP"/>
    <property type="match status" value="1"/>
</dbReference>
<evidence type="ECO:0000259" key="1">
    <source>
        <dbReference type="Pfam" id="PF00188"/>
    </source>
</evidence>
<evidence type="ECO:0000259" key="2">
    <source>
        <dbReference type="Pfam" id="PF24100"/>
    </source>
</evidence>
<dbReference type="WBParaSite" id="SVE_0884000.1">
    <property type="protein sequence ID" value="SVE_0884000.1"/>
    <property type="gene ID" value="SVE_0884000"/>
</dbReference>
<dbReference type="InterPro" id="IPR035940">
    <property type="entry name" value="CAP_sf"/>
</dbReference>
<evidence type="ECO:0000313" key="3">
    <source>
        <dbReference type="Proteomes" id="UP000035680"/>
    </source>
</evidence>
<dbReference type="Pfam" id="PF24100">
    <property type="entry name" value="DUF7381"/>
    <property type="match status" value="1"/>
</dbReference>
<dbReference type="InterPro" id="IPR014044">
    <property type="entry name" value="CAP_dom"/>
</dbReference>
<feature type="domain" description="SCP" evidence="1">
    <location>
        <begin position="157"/>
        <end position="267"/>
    </location>
</feature>
<sequence>MSDMVNFMLKEKFPEGIENICIYNLGYKQGRRVIKNYNETCESVLRYVYPHYSHIEYNVMYPRSYRQNVYTCGIDVTYKLQSILDYALKKNCFIRLIQRGIKPTPPPLNICVSTLNGRKCQLTNPNMSGYWRKIWSDCNIDCFFSMNYGIARIKYLTEINYYRKTLKKEPLHLNQKLSVLATKRAESIAVGKWFTPDLRKDHHDMIGFASNGYAVYLLKILFDNAYNMKHILKLQSQKNKDFMLLMSSSFRYVGFGFSKKSNNVYVCIKVSKNAV</sequence>
<name>A0A0K0FIW8_STRVS</name>